<keyword evidence="10" id="KW-0471">Melatonin biosynthesis</keyword>
<keyword evidence="4" id="KW-0949">S-adenosyl-L-methionine</keyword>
<comment type="function">
    <text evidence="5">Catalyzes the transfer of a methyl group onto N-acetylserotonin, producing melatonin (N-acetyl-5-methoxytryptamine).</text>
</comment>
<feature type="domain" description="O-methyltransferase C-terminal" evidence="12">
    <location>
        <begin position="121"/>
        <end position="330"/>
    </location>
</feature>
<dbReference type="PANTHER" id="PTHR43712">
    <property type="entry name" value="PUTATIVE (AFU_ORTHOLOGUE AFUA_4G14580)-RELATED"/>
    <property type="match status" value="1"/>
</dbReference>
<dbReference type="InterPro" id="IPR036390">
    <property type="entry name" value="WH_DNA-bd_sf"/>
</dbReference>
<dbReference type="Proteomes" id="UP001591681">
    <property type="component" value="Unassembled WGS sequence"/>
</dbReference>
<dbReference type="GO" id="GO:0017096">
    <property type="term" value="F:acetylserotonin O-methyltransferase activity"/>
    <property type="evidence" value="ECO:0007669"/>
    <property type="project" value="UniProtKB-EC"/>
</dbReference>
<keyword evidence="2" id="KW-0489">Methyltransferase</keyword>
<name>A0ABD1KHB7_9TELE</name>
<evidence type="ECO:0000256" key="2">
    <source>
        <dbReference type="ARBA" id="ARBA00022603"/>
    </source>
</evidence>
<dbReference type="Pfam" id="PF08100">
    <property type="entry name" value="Dimerisation"/>
    <property type="match status" value="1"/>
</dbReference>
<feature type="domain" description="O-methyltransferase dimerisation" evidence="13">
    <location>
        <begin position="17"/>
        <end position="99"/>
    </location>
</feature>
<evidence type="ECO:0000256" key="5">
    <source>
        <dbReference type="ARBA" id="ARBA00037645"/>
    </source>
</evidence>
<organism evidence="14 15">
    <name type="scientific">Coilia grayii</name>
    <name type="common">Gray's grenadier anchovy</name>
    <dbReference type="NCBI Taxonomy" id="363190"/>
    <lineage>
        <taxon>Eukaryota</taxon>
        <taxon>Metazoa</taxon>
        <taxon>Chordata</taxon>
        <taxon>Craniata</taxon>
        <taxon>Vertebrata</taxon>
        <taxon>Euteleostomi</taxon>
        <taxon>Actinopterygii</taxon>
        <taxon>Neopterygii</taxon>
        <taxon>Teleostei</taxon>
        <taxon>Clupei</taxon>
        <taxon>Clupeiformes</taxon>
        <taxon>Clupeoidei</taxon>
        <taxon>Engraulidae</taxon>
        <taxon>Coilinae</taxon>
        <taxon>Coilia</taxon>
    </lineage>
</organism>
<dbReference type="InterPro" id="IPR016461">
    <property type="entry name" value="COMT-like"/>
</dbReference>
<evidence type="ECO:0000256" key="6">
    <source>
        <dbReference type="ARBA" id="ARBA00037926"/>
    </source>
</evidence>
<evidence type="ECO:0000313" key="14">
    <source>
        <dbReference type="EMBL" id="KAL2098462.1"/>
    </source>
</evidence>
<reference evidence="14 15" key="1">
    <citation type="submission" date="2024-09" db="EMBL/GenBank/DDBJ databases">
        <title>A chromosome-level genome assembly of Gray's grenadier anchovy, Coilia grayii.</title>
        <authorList>
            <person name="Fu Z."/>
        </authorList>
    </citation>
    <scope>NUCLEOTIDE SEQUENCE [LARGE SCALE GENOMIC DNA]</scope>
    <source>
        <strain evidence="14">G4</strain>
        <tissue evidence="14">Muscle</tissue>
    </source>
</reference>
<dbReference type="PIRSF" id="PIRSF005739">
    <property type="entry name" value="O-mtase"/>
    <property type="match status" value="1"/>
</dbReference>
<comment type="pathway">
    <text evidence="6">Aromatic compound metabolism; melatonin biosynthesis; melatonin from serotonin: step 1/2.</text>
</comment>
<dbReference type="InterPro" id="IPR036388">
    <property type="entry name" value="WH-like_DNA-bd_sf"/>
</dbReference>
<protein>
    <recommendedName>
        <fullName evidence="8">Acetylserotonin O-methyltransferase</fullName>
        <ecNumber evidence="7">2.1.1.4</ecNumber>
    </recommendedName>
    <alternativeName>
        <fullName evidence="9">Hydroxyindole O-methyltransferase</fullName>
    </alternativeName>
</protein>
<dbReference type="EMBL" id="JBHFQA010000005">
    <property type="protein sequence ID" value="KAL2098462.1"/>
    <property type="molecule type" value="Genomic_DNA"/>
</dbReference>
<evidence type="ECO:0000259" key="13">
    <source>
        <dbReference type="Pfam" id="PF08100"/>
    </source>
</evidence>
<evidence type="ECO:0000256" key="1">
    <source>
        <dbReference type="ARBA" id="ARBA00011738"/>
    </source>
</evidence>
<dbReference type="Pfam" id="PF00891">
    <property type="entry name" value="Methyltransf_2"/>
    <property type="match status" value="1"/>
</dbReference>
<dbReference type="EC" id="2.1.1.4" evidence="7"/>
<evidence type="ECO:0000313" key="15">
    <source>
        <dbReference type="Proteomes" id="UP001591681"/>
    </source>
</evidence>
<accession>A0ABD1KHB7</accession>
<dbReference type="InterPro" id="IPR012967">
    <property type="entry name" value="COMT_dimerisation"/>
</dbReference>
<dbReference type="FunFam" id="1.10.10.10:FF:000358">
    <property type="entry name" value="Acetylserotonin O-methyltransferase"/>
    <property type="match status" value="1"/>
</dbReference>
<dbReference type="AlphaFoldDB" id="A0ABD1KHB7"/>
<evidence type="ECO:0000256" key="11">
    <source>
        <dbReference type="PIRSR" id="PIRSR005739-1"/>
    </source>
</evidence>
<dbReference type="Gene3D" id="1.10.10.10">
    <property type="entry name" value="Winged helix-like DNA-binding domain superfamily/Winged helix DNA-binding domain"/>
    <property type="match status" value="1"/>
</dbReference>
<dbReference type="PROSITE" id="PS51683">
    <property type="entry name" value="SAM_OMT_II"/>
    <property type="match status" value="1"/>
</dbReference>
<evidence type="ECO:0000256" key="10">
    <source>
        <dbReference type="ARBA" id="ARBA00043260"/>
    </source>
</evidence>
<evidence type="ECO:0000259" key="12">
    <source>
        <dbReference type="Pfam" id="PF00891"/>
    </source>
</evidence>
<dbReference type="InterPro" id="IPR001077">
    <property type="entry name" value="COMT_C"/>
</dbReference>
<dbReference type="CDD" id="cd02440">
    <property type="entry name" value="AdoMet_MTases"/>
    <property type="match status" value="1"/>
</dbReference>
<dbReference type="GO" id="GO:0032259">
    <property type="term" value="P:methylation"/>
    <property type="evidence" value="ECO:0007669"/>
    <property type="project" value="UniProtKB-KW"/>
</dbReference>
<evidence type="ECO:0000256" key="7">
    <source>
        <dbReference type="ARBA" id="ARBA00039116"/>
    </source>
</evidence>
<keyword evidence="15" id="KW-1185">Reference proteome</keyword>
<gene>
    <name evidence="14" type="ORF">ACEWY4_004942</name>
</gene>
<dbReference type="PANTHER" id="PTHR43712:SF2">
    <property type="entry name" value="O-METHYLTRANSFERASE CICE"/>
    <property type="match status" value="1"/>
</dbReference>
<comment type="subunit">
    <text evidence="1">Homodimer.</text>
</comment>
<dbReference type="GO" id="GO:0030187">
    <property type="term" value="P:melatonin biosynthetic process"/>
    <property type="evidence" value="ECO:0007669"/>
    <property type="project" value="UniProtKB-KW"/>
</dbReference>
<comment type="caution">
    <text evidence="14">The sequence shown here is derived from an EMBL/GenBank/DDBJ whole genome shotgun (WGS) entry which is preliminary data.</text>
</comment>
<evidence type="ECO:0000256" key="3">
    <source>
        <dbReference type="ARBA" id="ARBA00022679"/>
    </source>
</evidence>
<dbReference type="FunFam" id="3.40.50.150:FF:000146">
    <property type="entry name" value="Acetylserotonin O-methyltransferase"/>
    <property type="match status" value="1"/>
</dbReference>
<sequence length="348" mass="38676">MAEQLSQSELDYPFKLLEYFNGFRVSKAIFSACELGVFDLLLQSQKPLAAREVGQALGTSEDGIERLLDVLVGIQILEVEHVEGTVYYSSTDVSNLYLAKASPKSLHPMIVYFSQTIYPLWSNLGDAVREGKNQNEKAFGLPSEDIFAAMYRSEEEMLKFMGLMNSTWVIDGHDIATAFNLAAFKSIVDLGGCSGGLASELAREYPSSRVTVLDLPRVIQTAKQHFTDSGSTIHFQEGDFFEGDLPPADLYVLARIIHDWKEEKCEQLLRKIHSSCLPGGGVLIVEALLFENRRGPITAQLFSLNMLVQTEGKEHPPSRYTRMLTQAGFSNVQVCRTGKSYDAVLAIK</sequence>
<keyword evidence="3" id="KW-0808">Transferase</keyword>
<dbReference type="SUPFAM" id="SSF46785">
    <property type="entry name" value="Winged helix' DNA-binding domain"/>
    <property type="match status" value="1"/>
</dbReference>
<dbReference type="InterPro" id="IPR029063">
    <property type="entry name" value="SAM-dependent_MTases_sf"/>
</dbReference>
<proteinExistence type="predicted"/>
<evidence type="ECO:0000256" key="8">
    <source>
        <dbReference type="ARBA" id="ARBA00040730"/>
    </source>
</evidence>
<dbReference type="SUPFAM" id="SSF53335">
    <property type="entry name" value="S-adenosyl-L-methionine-dependent methyltransferases"/>
    <property type="match status" value="1"/>
</dbReference>
<dbReference type="Gene3D" id="3.40.50.150">
    <property type="entry name" value="Vaccinia Virus protein VP39"/>
    <property type="match status" value="1"/>
</dbReference>
<feature type="active site" description="Proton acceptor" evidence="11">
    <location>
        <position position="258"/>
    </location>
</feature>
<evidence type="ECO:0000256" key="9">
    <source>
        <dbReference type="ARBA" id="ARBA00043054"/>
    </source>
</evidence>
<evidence type="ECO:0000256" key="4">
    <source>
        <dbReference type="ARBA" id="ARBA00022691"/>
    </source>
</evidence>